<keyword evidence="12" id="KW-1185">Reference proteome</keyword>
<feature type="region of interest" description="Disordered" evidence="9">
    <location>
        <begin position="287"/>
        <end position="322"/>
    </location>
</feature>
<feature type="compositionally biased region" description="Polar residues" evidence="9">
    <location>
        <begin position="239"/>
        <end position="251"/>
    </location>
</feature>
<dbReference type="Proteomes" id="UP000723463">
    <property type="component" value="Unassembled WGS sequence"/>
</dbReference>
<keyword evidence="5 8" id="KW-0863">Zinc-finger</keyword>
<feature type="region of interest" description="Disordered" evidence="9">
    <location>
        <begin position="499"/>
        <end position="524"/>
    </location>
</feature>
<dbReference type="PANTHER" id="PTHR22937:SF65">
    <property type="entry name" value="E3 UBIQUITIN-PROTEIN LIGASE ARK2C"/>
    <property type="match status" value="1"/>
</dbReference>
<accession>A0A9P6F9T0</accession>
<feature type="compositionally biased region" description="Low complexity" evidence="9">
    <location>
        <begin position="460"/>
        <end position="471"/>
    </location>
</feature>
<comment type="catalytic activity">
    <reaction evidence="1">
        <text>S-ubiquitinyl-[E2 ubiquitin-conjugating enzyme]-L-cysteine + [acceptor protein]-L-lysine = [E2 ubiquitin-conjugating enzyme]-L-cysteine + N(6)-ubiquitinyl-[acceptor protein]-L-lysine.</text>
        <dbReference type="EC" id="2.3.2.27"/>
    </reaction>
</comment>
<keyword evidence="3" id="KW-0808">Transferase</keyword>
<evidence type="ECO:0000256" key="5">
    <source>
        <dbReference type="ARBA" id="ARBA00022771"/>
    </source>
</evidence>
<feature type="region of interest" description="Disordered" evidence="9">
    <location>
        <begin position="409"/>
        <end position="479"/>
    </location>
</feature>
<evidence type="ECO:0000259" key="10">
    <source>
        <dbReference type="PROSITE" id="PS50089"/>
    </source>
</evidence>
<feature type="compositionally biased region" description="Polar residues" evidence="9">
    <location>
        <begin position="47"/>
        <end position="64"/>
    </location>
</feature>
<dbReference type="GO" id="GO:0061630">
    <property type="term" value="F:ubiquitin protein ligase activity"/>
    <property type="evidence" value="ECO:0007669"/>
    <property type="project" value="UniProtKB-EC"/>
</dbReference>
<evidence type="ECO:0000256" key="7">
    <source>
        <dbReference type="ARBA" id="ARBA00022833"/>
    </source>
</evidence>
<name>A0A9P6F9T0_9FUNG</name>
<dbReference type="EMBL" id="JAAAXW010000058">
    <property type="protein sequence ID" value="KAF9546291.1"/>
    <property type="molecule type" value="Genomic_DNA"/>
</dbReference>
<evidence type="ECO:0000313" key="11">
    <source>
        <dbReference type="EMBL" id="KAF9546291.1"/>
    </source>
</evidence>
<feature type="compositionally biased region" description="Polar residues" evidence="9">
    <location>
        <begin position="202"/>
        <end position="230"/>
    </location>
</feature>
<evidence type="ECO:0000313" key="12">
    <source>
        <dbReference type="Proteomes" id="UP000723463"/>
    </source>
</evidence>
<dbReference type="InterPro" id="IPR001841">
    <property type="entry name" value="Znf_RING"/>
</dbReference>
<keyword evidence="6" id="KW-0833">Ubl conjugation pathway</keyword>
<dbReference type="Gene3D" id="3.30.40.10">
    <property type="entry name" value="Zinc/RING finger domain, C3HC4 (zinc finger)"/>
    <property type="match status" value="1"/>
</dbReference>
<evidence type="ECO:0000256" key="3">
    <source>
        <dbReference type="ARBA" id="ARBA00022679"/>
    </source>
</evidence>
<keyword evidence="7" id="KW-0862">Zinc</keyword>
<reference evidence="11" key="1">
    <citation type="journal article" date="2020" name="Fungal Divers.">
        <title>Resolving the Mortierellaceae phylogeny through synthesis of multi-gene phylogenetics and phylogenomics.</title>
        <authorList>
            <person name="Vandepol N."/>
            <person name="Liber J."/>
            <person name="Desiro A."/>
            <person name="Na H."/>
            <person name="Kennedy M."/>
            <person name="Barry K."/>
            <person name="Grigoriev I.V."/>
            <person name="Miller A.N."/>
            <person name="O'Donnell K."/>
            <person name="Stajich J.E."/>
            <person name="Bonito G."/>
        </authorList>
    </citation>
    <scope>NUCLEOTIDE SEQUENCE</scope>
    <source>
        <strain evidence="11">NRRL 2591</strain>
    </source>
</reference>
<dbReference type="GO" id="GO:0008270">
    <property type="term" value="F:zinc ion binding"/>
    <property type="evidence" value="ECO:0007669"/>
    <property type="project" value="UniProtKB-KW"/>
</dbReference>
<sequence>MSLDPHGAPAHVMPPDHATPTRMTVARSRTDDSVFSGRSAGVLTEASLGSRSEASHVSNSSRPDPSNHIRFGGLFVGLSNSRGGTSISSSLMPLQPNSEDEDDYGHTAEDDRSQRRSSSLYHHLDLGSTATDTEQQQQHQGSGPRASAGESRRPRPPRASRYPPPDLVAELIQGQFEQALAESAATASSTPTIPSGVPPAISATTPSIPTEATPSWTDTSLETVNNSTAAGESHRDDSTSAGSSTSETPSDSALGEDLFGRRSTRIHRRRLRSSSLRGLLGFQPMSGVVTEERMTGTSTVEDESLPEQRNRSTQGPNGNLDRPRLVETRFFARLIAELGRGLRGHSAQTSESSGDRVLSGSTAVATPPAEFATEPSLSSNSAANEIADSTGIESGTTAATPLLTAMETTPATDATSSSMEGSTTEPSPPVRPRRHTTIRFIQIGESGRFDLGGGRRSRSRSTGTGLGSLRSDSPEGTTGLAREDLADAIIMLLSNASTTAGLEGESSDNAPDGPEGSRPGRSRRSPWLVLTLSGAFLGSLLAGSGGEGEEGGMSYDDLWALSNLIGPARPTTTTQEAIDNAGFHVGQFDDASKGMRGFHTLGDGSKCLVCMSDYEEGEDMRALSCKHGFHQECIDKWLTTGANKCPVCRAAAVVSSEPLATAGGPLSSEE</sequence>
<gene>
    <name evidence="11" type="ORF">EC957_009904</name>
</gene>
<dbReference type="EC" id="2.3.2.27" evidence="2"/>
<feature type="region of interest" description="Disordered" evidence="9">
    <location>
        <begin position="341"/>
        <end position="361"/>
    </location>
</feature>
<evidence type="ECO:0000256" key="2">
    <source>
        <dbReference type="ARBA" id="ARBA00012483"/>
    </source>
</evidence>
<feature type="compositionally biased region" description="Polar residues" evidence="9">
    <location>
        <begin position="409"/>
        <end position="425"/>
    </location>
</feature>
<feature type="compositionally biased region" description="Low complexity" evidence="9">
    <location>
        <begin position="180"/>
        <end position="192"/>
    </location>
</feature>
<proteinExistence type="predicted"/>
<feature type="region of interest" description="Disordered" evidence="9">
    <location>
        <begin position="1"/>
        <end position="165"/>
    </location>
</feature>
<dbReference type="SUPFAM" id="SSF57850">
    <property type="entry name" value="RING/U-box"/>
    <property type="match status" value="1"/>
</dbReference>
<dbReference type="PANTHER" id="PTHR22937">
    <property type="entry name" value="E3 UBIQUITIN-PROTEIN LIGASE RNF165"/>
    <property type="match status" value="1"/>
</dbReference>
<dbReference type="InterPro" id="IPR013083">
    <property type="entry name" value="Znf_RING/FYVE/PHD"/>
</dbReference>
<evidence type="ECO:0000256" key="4">
    <source>
        <dbReference type="ARBA" id="ARBA00022723"/>
    </source>
</evidence>
<evidence type="ECO:0000256" key="9">
    <source>
        <dbReference type="SAM" id="MobiDB-lite"/>
    </source>
</evidence>
<organism evidence="11 12">
    <name type="scientific">Mortierella hygrophila</name>
    <dbReference type="NCBI Taxonomy" id="979708"/>
    <lineage>
        <taxon>Eukaryota</taxon>
        <taxon>Fungi</taxon>
        <taxon>Fungi incertae sedis</taxon>
        <taxon>Mucoromycota</taxon>
        <taxon>Mortierellomycotina</taxon>
        <taxon>Mortierellomycetes</taxon>
        <taxon>Mortierellales</taxon>
        <taxon>Mortierellaceae</taxon>
        <taxon>Mortierella</taxon>
    </lineage>
</organism>
<dbReference type="Pfam" id="PF13639">
    <property type="entry name" value="zf-RING_2"/>
    <property type="match status" value="1"/>
</dbReference>
<dbReference type="SMART" id="SM00184">
    <property type="entry name" value="RING"/>
    <property type="match status" value="1"/>
</dbReference>
<keyword evidence="4" id="KW-0479">Metal-binding</keyword>
<feature type="domain" description="RING-type" evidence="10">
    <location>
        <begin position="607"/>
        <end position="649"/>
    </location>
</feature>
<dbReference type="PROSITE" id="PS50089">
    <property type="entry name" value="ZF_RING_2"/>
    <property type="match status" value="1"/>
</dbReference>
<feature type="region of interest" description="Disordered" evidence="9">
    <location>
        <begin position="180"/>
        <end position="261"/>
    </location>
</feature>
<dbReference type="AlphaFoldDB" id="A0A9P6F9T0"/>
<dbReference type="InterPro" id="IPR045191">
    <property type="entry name" value="MBR1/2-like"/>
</dbReference>
<feature type="compositionally biased region" description="Low complexity" evidence="9">
    <location>
        <begin position="79"/>
        <end position="90"/>
    </location>
</feature>
<evidence type="ECO:0000256" key="8">
    <source>
        <dbReference type="PROSITE-ProRule" id="PRU00175"/>
    </source>
</evidence>
<feature type="compositionally biased region" description="Polar residues" evidence="9">
    <location>
        <begin position="128"/>
        <end position="141"/>
    </location>
</feature>
<dbReference type="CDD" id="cd16461">
    <property type="entry name" value="RING-H2_EL5-like"/>
    <property type="match status" value="1"/>
</dbReference>
<feature type="compositionally biased region" description="Basic and acidic residues" evidence="9">
    <location>
        <begin position="104"/>
        <end position="114"/>
    </location>
</feature>
<evidence type="ECO:0000256" key="1">
    <source>
        <dbReference type="ARBA" id="ARBA00000900"/>
    </source>
</evidence>
<protein>
    <recommendedName>
        <fullName evidence="2">RING-type E3 ubiquitin transferase</fullName>
        <ecNumber evidence="2">2.3.2.27</ecNumber>
    </recommendedName>
</protein>
<comment type="caution">
    <text evidence="11">The sequence shown here is derived from an EMBL/GenBank/DDBJ whole genome shotgun (WGS) entry which is preliminary data.</text>
</comment>
<evidence type="ECO:0000256" key="6">
    <source>
        <dbReference type="ARBA" id="ARBA00022786"/>
    </source>
</evidence>